<dbReference type="SMART" id="SM00086">
    <property type="entry name" value="PAC"/>
    <property type="match status" value="3"/>
</dbReference>
<keyword evidence="13" id="KW-1185">Reference proteome</keyword>
<dbReference type="InterPro" id="IPR004358">
    <property type="entry name" value="Sig_transdc_His_kin-like_C"/>
</dbReference>
<dbReference type="Pfam" id="PF00512">
    <property type="entry name" value="HisKA"/>
    <property type="match status" value="1"/>
</dbReference>
<evidence type="ECO:0000256" key="6">
    <source>
        <dbReference type="ARBA" id="ARBA00023012"/>
    </source>
</evidence>
<organism evidence="12 13">
    <name type="scientific">Pseudomarimonas arenosa</name>
    <dbReference type="NCBI Taxonomy" id="2774145"/>
    <lineage>
        <taxon>Bacteria</taxon>
        <taxon>Pseudomonadati</taxon>
        <taxon>Pseudomonadota</taxon>
        <taxon>Gammaproteobacteria</taxon>
        <taxon>Lysobacterales</taxon>
        <taxon>Lysobacteraceae</taxon>
        <taxon>Pseudomarimonas</taxon>
    </lineage>
</organism>
<feature type="domain" description="PAS" evidence="10">
    <location>
        <begin position="334"/>
        <end position="404"/>
    </location>
</feature>
<dbReference type="Gene3D" id="3.30.565.10">
    <property type="entry name" value="Histidine kinase-like ATPase, C-terminal domain"/>
    <property type="match status" value="1"/>
</dbReference>
<dbReference type="FunFam" id="1.10.287.130:FF:000001">
    <property type="entry name" value="Two-component sensor histidine kinase"/>
    <property type="match status" value="1"/>
</dbReference>
<evidence type="ECO:0000256" key="4">
    <source>
        <dbReference type="ARBA" id="ARBA00022679"/>
    </source>
</evidence>
<feature type="domain" description="PAC" evidence="11">
    <location>
        <begin position="287"/>
        <end position="340"/>
    </location>
</feature>
<name>A0AAW3ZL34_9GAMM</name>
<dbReference type="AlphaFoldDB" id="A0AAW3ZL34"/>
<dbReference type="PANTHER" id="PTHR43047:SF72">
    <property type="entry name" value="OSMOSENSING HISTIDINE PROTEIN KINASE SLN1"/>
    <property type="match status" value="1"/>
</dbReference>
<dbReference type="Pfam" id="PF08448">
    <property type="entry name" value="PAS_4"/>
    <property type="match status" value="1"/>
</dbReference>
<dbReference type="InterPro" id="IPR036890">
    <property type="entry name" value="HATPase_C_sf"/>
</dbReference>
<feature type="transmembrane region" description="Helical" evidence="8">
    <location>
        <begin position="117"/>
        <end position="139"/>
    </location>
</feature>
<keyword evidence="4" id="KW-0808">Transferase</keyword>
<dbReference type="CDD" id="cd00082">
    <property type="entry name" value="HisKA"/>
    <property type="match status" value="1"/>
</dbReference>
<dbReference type="EC" id="2.7.13.3" evidence="2"/>
<evidence type="ECO:0000256" key="2">
    <source>
        <dbReference type="ARBA" id="ARBA00012438"/>
    </source>
</evidence>
<dbReference type="SUPFAM" id="SSF55874">
    <property type="entry name" value="ATPase domain of HSP90 chaperone/DNA topoisomerase II/histidine kinase"/>
    <property type="match status" value="1"/>
</dbReference>
<keyword evidence="5" id="KW-0418">Kinase</keyword>
<dbReference type="RefSeq" id="WP_192028729.1">
    <property type="nucleotide sequence ID" value="NZ_JACYTR010000008.1"/>
</dbReference>
<dbReference type="InterPro" id="IPR003661">
    <property type="entry name" value="HisK_dim/P_dom"/>
</dbReference>
<dbReference type="PANTHER" id="PTHR43047">
    <property type="entry name" value="TWO-COMPONENT HISTIDINE PROTEIN KINASE"/>
    <property type="match status" value="1"/>
</dbReference>
<gene>
    <name evidence="12" type="ORF">IFO71_06505</name>
</gene>
<dbReference type="SUPFAM" id="SSF55785">
    <property type="entry name" value="PYP-like sensor domain (PAS domain)"/>
    <property type="match status" value="3"/>
</dbReference>
<protein>
    <recommendedName>
        <fullName evidence="2">histidine kinase</fullName>
        <ecNumber evidence="2">2.7.13.3</ecNumber>
    </recommendedName>
</protein>
<dbReference type="InterPro" id="IPR003594">
    <property type="entry name" value="HATPase_dom"/>
</dbReference>
<dbReference type="PRINTS" id="PR00344">
    <property type="entry name" value="BCTRLSENSOR"/>
</dbReference>
<dbReference type="GO" id="GO:0009927">
    <property type="term" value="F:histidine phosphotransfer kinase activity"/>
    <property type="evidence" value="ECO:0007669"/>
    <property type="project" value="TreeGrafter"/>
</dbReference>
<keyword evidence="8" id="KW-1133">Transmembrane helix</keyword>
<accession>A0AAW3ZL34</accession>
<keyword evidence="7 8" id="KW-0472">Membrane</keyword>
<dbReference type="Pfam" id="PF08447">
    <property type="entry name" value="PAS_3"/>
    <property type="match status" value="2"/>
</dbReference>
<keyword evidence="6" id="KW-0902">Two-component regulatory system</keyword>
<dbReference type="Pfam" id="PF02518">
    <property type="entry name" value="HATPase_c"/>
    <property type="match status" value="1"/>
</dbReference>
<feature type="transmembrane region" description="Helical" evidence="8">
    <location>
        <begin position="92"/>
        <end position="111"/>
    </location>
</feature>
<evidence type="ECO:0000259" key="10">
    <source>
        <dbReference type="PROSITE" id="PS50112"/>
    </source>
</evidence>
<dbReference type="SMART" id="SM00388">
    <property type="entry name" value="HisKA"/>
    <property type="match status" value="1"/>
</dbReference>
<evidence type="ECO:0000256" key="8">
    <source>
        <dbReference type="SAM" id="Phobius"/>
    </source>
</evidence>
<evidence type="ECO:0000259" key="11">
    <source>
        <dbReference type="PROSITE" id="PS50113"/>
    </source>
</evidence>
<dbReference type="InterPro" id="IPR035965">
    <property type="entry name" value="PAS-like_dom_sf"/>
</dbReference>
<dbReference type="Gene3D" id="3.30.450.20">
    <property type="entry name" value="PAS domain"/>
    <property type="match status" value="3"/>
</dbReference>
<proteinExistence type="predicted"/>
<dbReference type="PROSITE" id="PS50109">
    <property type="entry name" value="HIS_KIN"/>
    <property type="match status" value="1"/>
</dbReference>
<keyword evidence="3" id="KW-0597">Phosphoprotein</keyword>
<dbReference type="Proteomes" id="UP000613768">
    <property type="component" value="Unassembled WGS sequence"/>
</dbReference>
<evidence type="ECO:0000256" key="5">
    <source>
        <dbReference type="ARBA" id="ARBA00022777"/>
    </source>
</evidence>
<feature type="transmembrane region" description="Helical" evidence="8">
    <location>
        <begin position="55"/>
        <end position="72"/>
    </location>
</feature>
<comment type="caution">
    <text evidence="12">The sequence shown here is derived from an EMBL/GenBank/DDBJ whole genome shotgun (WGS) entry which is preliminary data.</text>
</comment>
<evidence type="ECO:0000256" key="3">
    <source>
        <dbReference type="ARBA" id="ARBA00022553"/>
    </source>
</evidence>
<dbReference type="InterPro" id="IPR013656">
    <property type="entry name" value="PAS_4"/>
</dbReference>
<evidence type="ECO:0000259" key="9">
    <source>
        <dbReference type="PROSITE" id="PS50109"/>
    </source>
</evidence>
<feature type="domain" description="PAS" evidence="10">
    <location>
        <begin position="455"/>
        <end position="526"/>
    </location>
</feature>
<evidence type="ECO:0000313" key="12">
    <source>
        <dbReference type="EMBL" id="MBD8525389.1"/>
    </source>
</evidence>
<reference evidence="12 13" key="1">
    <citation type="submission" date="2020-09" db="EMBL/GenBank/DDBJ databases">
        <title>Pseudoxanthomonas sp. CAU 1598 isolated from sand of Yaerae Beach.</title>
        <authorList>
            <person name="Kim W."/>
        </authorList>
    </citation>
    <scope>NUCLEOTIDE SEQUENCE [LARGE SCALE GENOMIC DNA]</scope>
    <source>
        <strain evidence="12 13">CAU 1598</strain>
    </source>
</reference>
<dbReference type="EMBL" id="JACYTR010000008">
    <property type="protein sequence ID" value="MBD8525389.1"/>
    <property type="molecule type" value="Genomic_DNA"/>
</dbReference>
<dbReference type="PROSITE" id="PS50112">
    <property type="entry name" value="PAS"/>
    <property type="match status" value="2"/>
</dbReference>
<dbReference type="CDD" id="cd16922">
    <property type="entry name" value="HATPase_EvgS-ArcB-TorS-like"/>
    <property type="match status" value="1"/>
</dbReference>
<feature type="transmembrane region" description="Helical" evidence="8">
    <location>
        <begin position="21"/>
        <end position="49"/>
    </location>
</feature>
<comment type="catalytic activity">
    <reaction evidence="1">
        <text>ATP + protein L-histidine = ADP + protein N-phospho-L-histidine.</text>
        <dbReference type="EC" id="2.7.13.3"/>
    </reaction>
</comment>
<feature type="domain" description="Histidine kinase" evidence="9">
    <location>
        <begin position="586"/>
        <end position="804"/>
    </location>
</feature>
<dbReference type="InterPro" id="IPR036097">
    <property type="entry name" value="HisK_dim/P_sf"/>
</dbReference>
<dbReference type="GO" id="GO:0005886">
    <property type="term" value="C:plasma membrane"/>
    <property type="evidence" value="ECO:0007669"/>
    <property type="project" value="UniProtKB-ARBA"/>
</dbReference>
<feature type="domain" description="PAC" evidence="11">
    <location>
        <begin position="529"/>
        <end position="582"/>
    </location>
</feature>
<dbReference type="SMART" id="SM00091">
    <property type="entry name" value="PAS"/>
    <property type="match status" value="2"/>
</dbReference>
<dbReference type="InterPro" id="IPR013655">
    <property type="entry name" value="PAS_fold_3"/>
</dbReference>
<evidence type="ECO:0000256" key="1">
    <source>
        <dbReference type="ARBA" id="ARBA00000085"/>
    </source>
</evidence>
<dbReference type="InterPro" id="IPR000700">
    <property type="entry name" value="PAS-assoc_C"/>
</dbReference>
<dbReference type="InterPro" id="IPR005467">
    <property type="entry name" value="His_kinase_dom"/>
</dbReference>
<dbReference type="PROSITE" id="PS50113">
    <property type="entry name" value="PAC"/>
    <property type="match status" value="2"/>
</dbReference>
<dbReference type="SUPFAM" id="SSF47384">
    <property type="entry name" value="Homodimeric domain of signal transducing histidine kinase"/>
    <property type="match status" value="1"/>
</dbReference>
<dbReference type="Gene3D" id="1.10.287.130">
    <property type="match status" value="1"/>
</dbReference>
<dbReference type="GO" id="GO:0000155">
    <property type="term" value="F:phosphorelay sensor kinase activity"/>
    <property type="evidence" value="ECO:0007669"/>
    <property type="project" value="InterPro"/>
</dbReference>
<evidence type="ECO:0000256" key="7">
    <source>
        <dbReference type="ARBA" id="ARBA00023136"/>
    </source>
</evidence>
<sequence length="812" mass="88947">MKLTWKDASKDADHAWRAEQLATLFEALPIAIAGNLILAAFVIAVHFGAVPHPWLAAWGAAALVVALARFALWRAFGLRAHKHGEVSSQLWYLRISTFLAGLVFGSSAVVLWVQDDLPRQCILTLALSSITAGSVYVLAADRWSQLALAWTALLPLIIRFAADSGDLALPMSGTLLVFLGVVTLSGGRSHRLLIDGFKLHREIAEREQVLTRSDDLLGQVGEIAKIGGWRLEAATRALHWTRQTRRIHEVSEDFEPTLDAAIDFYADEARESIREAVTACLSSGTPFDLVLPLNTASGRTIWVRSLGRPDRTDSDHKVASISGTIQDISALHEAEDDLRHLFELSYDLLCVLREDGRFRRANHAFGRMLGYAESTLLKRPLIELVHPGDVAATQAQLATLAQGSAIAGLEHRLRHAAGHYIWVAWRFVPRADGTAFGTGRNVSDSKTAELALLDSRQLMESIVDHMPAMVFMKRAEDLRFELFNRAGEELLGYTREQFLGKNDYDFFPPEQADAFTAKDRAVLETPGVHDIGEEPIRTAHGETRWLHTKKIGLSNNEGTVKYLLGVSLDITEAKQVEQLKSQFVSTVSHELRTPLTSIIGALGLVLGGACGEVPASALGLLEVARNNAKRLGHLINDLLDMEKLEAGQMRFEMSVLPIAAVINEALASNAHFAEARDVRLVLNDCPACFISADPLRLQQVLSNLLSNAVKFSPAGGQVEVNVVHKESRVRVSIRDHGPGIPAQFRNRIFGRFAQADGSDTRRIGGTGLGLAISRVLIERMAGEIGFDSVEGEGSTFWFELPTTATGEAPTER</sequence>
<dbReference type="SMART" id="SM00387">
    <property type="entry name" value="HATPase_c"/>
    <property type="match status" value="1"/>
</dbReference>
<dbReference type="FunFam" id="3.30.565.10:FF:000006">
    <property type="entry name" value="Sensor histidine kinase WalK"/>
    <property type="match status" value="1"/>
</dbReference>
<evidence type="ECO:0000313" key="13">
    <source>
        <dbReference type="Proteomes" id="UP000613768"/>
    </source>
</evidence>
<dbReference type="InterPro" id="IPR001610">
    <property type="entry name" value="PAC"/>
</dbReference>
<keyword evidence="8" id="KW-0812">Transmembrane</keyword>
<dbReference type="NCBIfam" id="TIGR00229">
    <property type="entry name" value="sensory_box"/>
    <property type="match status" value="2"/>
</dbReference>
<dbReference type="InterPro" id="IPR000014">
    <property type="entry name" value="PAS"/>
</dbReference>
<dbReference type="CDD" id="cd00130">
    <property type="entry name" value="PAS"/>
    <property type="match status" value="2"/>
</dbReference>
<feature type="transmembrane region" description="Helical" evidence="8">
    <location>
        <begin position="146"/>
        <end position="162"/>
    </location>
</feature>